<protein>
    <submittedName>
        <fullName evidence="3">Putative ATP-binding cassette</fullName>
    </submittedName>
</protein>
<dbReference type="Pfam" id="PF00005">
    <property type="entry name" value="ABC_tran"/>
    <property type="match status" value="1"/>
</dbReference>
<feature type="domain" description="ABC transporter" evidence="2">
    <location>
        <begin position="13"/>
        <end position="46"/>
    </location>
</feature>
<dbReference type="GO" id="GO:0016887">
    <property type="term" value="F:ATP hydrolysis activity"/>
    <property type="evidence" value="ECO:0007669"/>
    <property type="project" value="InterPro"/>
</dbReference>
<dbReference type="InterPro" id="IPR027417">
    <property type="entry name" value="P-loop_NTPase"/>
</dbReference>
<sequence>MLSVLSLGAVSLEQVSRLSGGTRRCVCVALAFVAKPALVALDEPTAGSTRRRGGEDAIRTVSGRGVLGAGVAPVGRHAAVRVRGAGVRRQAGARGAGRAHGKVDPAARR</sequence>
<organism evidence="3 4">
    <name type="scientific">Operophtera brumata</name>
    <name type="common">Winter moth</name>
    <name type="synonym">Phalaena brumata</name>
    <dbReference type="NCBI Taxonomy" id="104452"/>
    <lineage>
        <taxon>Eukaryota</taxon>
        <taxon>Metazoa</taxon>
        <taxon>Ecdysozoa</taxon>
        <taxon>Arthropoda</taxon>
        <taxon>Hexapoda</taxon>
        <taxon>Insecta</taxon>
        <taxon>Pterygota</taxon>
        <taxon>Neoptera</taxon>
        <taxon>Endopterygota</taxon>
        <taxon>Lepidoptera</taxon>
        <taxon>Glossata</taxon>
        <taxon>Ditrysia</taxon>
        <taxon>Geometroidea</taxon>
        <taxon>Geometridae</taxon>
        <taxon>Larentiinae</taxon>
        <taxon>Operophtera</taxon>
    </lineage>
</organism>
<proteinExistence type="predicted"/>
<dbReference type="EMBL" id="JTDY01000183">
    <property type="protein sequence ID" value="KOB78405.1"/>
    <property type="molecule type" value="Genomic_DNA"/>
</dbReference>
<evidence type="ECO:0000313" key="3">
    <source>
        <dbReference type="EMBL" id="KOB78405.1"/>
    </source>
</evidence>
<evidence type="ECO:0000313" key="4">
    <source>
        <dbReference type="Proteomes" id="UP000037510"/>
    </source>
</evidence>
<evidence type="ECO:0000259" key="2">
    <source>
        <dbReference type="Pfam" id="PF00005"/>
    </source>
</evidence>
<gene>
    <name evidence="3" type="ORF">OBRU01_02416</name>
</gene>
<dbReference type="GO" id="GO:0005524">
    <property type="term" value="F:ATP binding"/>
    <property type="evidence" value="ECO:0007669"/>
    <property type="project" value="UniProtKB-KW"/>
</dbReference>
<comment type="caution">
    <text evidence="3">The sequence shown here is derived from an EMBL/GenBank/DDBJ whole genome shotgun (WGS) entry which is preliminary data.</text>
</comment>
<dbReference type="InterPro" id="IPR003439">
    <property type="entry name" value="ABC_transporter-like_ATP-bd"/>
</dbReference>
<evidence type="ECO:0000256" key="1">
    <source>
        <dbReference type="SAM" id="MobiDB-lite"/>
    </source>
</evidence>
<accession>A0A0L7LSF0</accession>
<dbReference type="Proteomes" id="UP000037510">
    <property type="component" value="Unassembled WGS sequence"/>
</dbReference>
<keyword evidence="3" id="KW-0067">ATP-binding</keyword>
<dbReference type="SUPFAM" id="SSF52540">
    <property type="entry name" value="P-loop containing nucleoside triphosphate hydrolases"/>
    <property type="match status" value="1"/>
</dbReference>
<keyword evidence="4" id="KW-1185">Reference proteome</keyword>
<feature type="region of interest" description="Disordered" evidence="1">
    <location>
        <begin position="85"/>
        <end position="109"/>
    </location>
</feature>
<name>A0A0L7LSF0_OPEBR</name>
<dbReference type="Gene3D" id="3.40.50.300">
    <property type="entry name" value="P-loop containing nucleotide triphosphate hydrolases"/>
    <property type="match status" value="1"/>
</dbReference>
<dbReference type="AlphaFoldDB" id="A0A0L7LSF0"/>
<keyword evidence="3" id="KW-0547">Nucleotide-binding</keyword>
<reference evidence="3 4" key="1">
    <citation type="journal article" date="2015" name="Genome Biol. Evol.">
        <title>The genome of winter moth (Operophtera brumata) provides a genomic perspective on sexual dimorphism and phenology.</title>
        <authorList>
            <person name="Derks M.F."/>
            <person name="Smit S."/>
            <person name="Salis L."/>
            <person name="Schijlen E."/>
            <person name="Bossers A."/>
            <person name="Mateman C."/>
            <person name="Pijl A.S."/>
            <person name="de Ridder D."/>
            <person name="Groenen M.A."/>
            <person name="Visser M.E."/>
            <person name="Megens H.J."/>
        </authorList>
    </citation>
    <scope>NUCLEOTIDE SEQUENCE [LARGE SCALE GENOMIC DNA]</scope>
    <source>
        <strain evidence="3">WM2013NL</strain>
        <tissue evidence="3">Head and thorax</tissue>
    </source>
</reference>